<sequence>MEYGTIEREIYIEASPEVVFDVVSNPKHVREWWSDEAEFGPEPGKPGWVGFGDLTQDGHKAQLTVADAVPYTHFSFRWTHEEGEVAARGNSNLVVFELVPSGGGTLLKFTESGFRERGWDEAKAAAQHADHSNGWDHFLSRLGAYAATVGAAR</sequence>
<protein>
    <submittedName>
        <fullName evidence="3">SRPBCC domain-containing protein</fullName>
    </submittedName>
</protein>
<dbReference type="Gene3D" id="3.30.530.20">
    <property type="match status" value="1"/>
</dbReference>
<feature type="domain" description="Activator of Hsp90 ATPase homologue 1/2-like C-terminal" evidence="2">
    <location>
        <begin position="14"/>
        <end position="146"/>
    </location>
</feature>
<evidence type="ECO:0000259" key="2">
    <source>
        <dbReference type="Pfam" id="PF08327"/>
    </source>
</evidence>
<organism evidence="3 4">
    <name type="scientific">Promicromonospora alba</name>
    <dbReference type="NCBI Taxonomy" id="1616110"/>
    <lineage>
        <taxon>Bacteria</taxon>
        <taxon>Bacillati</taxon>
        <taxon>Actinomycetota</taxon>
        <taxon>Actinomycetes</taxon>
        <taxon>Micrococcales</taxon>
        <taxon>Promicromonosporaceae</taxon>
        <taxon>Promicromonospora</taxon>
    </lineage>
</organism>
<dbReference type="InterPro" id="IPR023393">
    <property type="entry name" value="START-like_dom_sf"/>
</dbReference>
<proteinExistence type="inferred from homology"/>
<dbReference type="RefSeq" id="WP_377135598.1">
    <property type="nucleotide sequence ID" value="NZ_JBHSFI010000004.1"/>
</dbReference>
<dbReference type="Proteomes" id="UP001596011">
    <property type="component" value="Unassembled WGS sequence"/>
</dbReference>
<accession>A0ABV9HHJ7</accession>
<comment type="caution">
    <text evidence="3">The sequence shown here is derived from an EMBL/GenBank/DDBJ whole genome shotgun (WGS) entry which is preliminary data.</text>
</comment>
<keyword evidence="4" id="KW-1185">Reference proteome</keyword>
<evidence type="ECO:0000313" key="4">
    <source>
        <dbReference type="Proteomes" id="UP001596011"/>
    </source>
</evidence>
<dbReference type="SUPFAM" id="SSF55961">
    <property type="entry name" value="Bet v1-like"/>
    <property type="match status" value="1"/>
</dbReference>
<gene>
    <name evidence="3" type="ORF">ACFO6V_12050</name>
</gene>
<dbReference type="EMBL" id="JBHSFI010000004">
    <property type="protein sequence ID" value="MFC4628968.1"/>
    <property type="molecule type" value="Genomic_DNA"/>
</dbReference>
<reference evidence="4" key="1">
    <citation type="journal article" date="2019" name="Int. J. Syst. Evol. Microbiol.">
        <title>The Global Catalogue of Microorganisms (GCM) 10K type strain sequencing project: providing services to taxonomists for standard genome sequencing and annotation.</title>
        <authorList>
            <consortium name="The Broad Institute Genomics Platform"/>
            <consortium name="The Broad Institute Genome Sequencing Center for Infectious Disease"/>
            <person name="Wu L."/>
            <person name="Ma J."/>
        </authorList>
    </citation>
    <scope>NUCLEOTIDE SEQUENCE [LARGE SCALE GENOMIC DNA]</scope>
    <source>
        <strain evidence="4">CCUG 42722</strain>
    </source>
</reference>
<comment type="similarity">
    <text evidence="1">Belongs to the AHA1 family.</text>
</comment>
<name>A0ABV9HHJ7_9MICO</name>
<dbReference type="InterPro" id="IPR013538">
    <property type="entry name" value="ASHA1/2-like_C"/>
</dbReference>
<evidence type="ECO:0000313" key="3">
    <source>
        <dbReference type="EMBL" id="MFC4628968.1"/>
    </source>
</evidence>
<evidence type="ECO:0000256" key="1">
    <source>
        <dbReference type="ARBA" id="ARBA00006817"/>
    </source>
</evidence>
<dbReference type="Pfam" id="PF08327">
    <property type="entry name" value="AHSA1"/>
    <property type="match status" value="1"/>
</dbReference>